<dbReference type="Pfam" id="PF03476">
    <property type="entry name" value="MOSC_N"/>
    <property type="match status" value="1"/>
</dbReference>
<evidence type="ECO:0000259" key="1">
    <source>
        <dbReference type="Pfam" id="PF00266"/>
    </source>
</evidence>
<dbReference type="SUPFAM" id="SSF53383">
    <property type="entry name" value="PLP-dependent transferases"/>
    <property type="match status" value="1"/>
</dbReference>
<dbReference type="GO" id="GO:0008265">
    <property type="term" value="F:molybdenum cofactor sulfurtransferase activity"/>
    <property type="evidence" value="ECO:0007669"/>
    <property type="project" value="TreeGrafter"/>
</dbReference>
<dbReference type="PANTHER" id="PTHR14237:SF80">
    <property type="entry name" value="MOLYBDENUM COFACTOR SULFURASE"/>
    <property type="match status" value="1"/>
</dbReference>
<dbReference type="Gene3D" id="3.40.640.10">
    <property type="entry name" value="Type I PLP-dependent aspartate aminotransferase-like (Major domain)"/>
    <property type="match status" value="1"/>
</dbReference>
<comment type="caution">
    <text evidence="3">The sequence shown here is derived from an EMBL/GenBank/DDBJ whole genome shotgun (WGS) entry which is preliminary data.</text>
</comment>
<dbReference type="InterPro" id="IPR015424">
    <property type="entry name" value="PyrdxlP-dep_Trfase"/>
</dbReference>
<protein>
    <recommendedName>
        <fullName evidence="5">Molybdenum cofactor sulfurase</fullName>
    </recommendedName>
</protein>
<evidence type="ECO:0000313" key="4">
    <source>
        <dbReference type="Proteomes" id="UP000750711"/>
    </source>
</evidence>
<gene>
    <name evidence="3" type="ORF">GP486_003432</name>
</gene>
<reference evidence="3" key="1">
    <citation type="submission" date="2021-03" db="EMBL/GenBank/DDBJ databases">
        <title>Comparative genomics and phylogenomic investigation of the class Geoglossomycetes provide insights into ecological specialization and systematics.</title>
        <authorList>
            <person name="Melie T."/>
            <person name="Pirro S."/>
            <person name="Miller A.N."/>
            <person name="Quandt A."/>
        </authorList>
    </citation>
    <scope>NUCLEOTIDE SEQUENCE</scope>
    <source>
        <strain evidence="3">CAQ_001_2017</strain>
    </source>
</reference>
<dbReference type="SUPFAM" id="SSF141673">
    <property type="entry name" value="MOSC N-terminal domain-like"/>
    <property type="match status" value="1"/>
</dbReference>
<evidence type="ECO:0000259" key="2">
    <source>
        <dbReference type="Pfam" id="PF03476"/>
    </source>
</evidence>
<dbReference type="InterPro" id="IPR005303">
    <property type="entry name" value="MOCOS_middle"/>
</dbReference>
<name>A0A9P8LCX1_9PEZI</name>
<evidence type="ECO:0008006" key="5">
    <source>
        <dbReference type="Google" id="ProtNLM"/>
    </source>
</evidence>
<dbReference type="Pfam" id="PF00266">
    <property type="entry name" value="Aminotran_5"/>
    <property type="match status" value="2"/>
</dbReference>
<evidence type="ECO:0000313" key="3">
    <source>
        <dbReference type="EMBL" id="KAH0560045.1"/>
    </source>
</evidence>
<feature type="domain" description="Molybdenum cofactor sulfurase middle" evidence="2">
    <location>
        <begin position="501"/>
        <end position="589"/>
    </location>
</feature>
<organism evidence="3 4">
    <name type="scientific">Trichoglossum hirsutum</name>
    <dbReference type="NCBI Taxonomy" id="265104"/>
    <lineage>
        <taxon>Eukaryota</taxon>
        <taxon>Fungi</taxon>
        <taxon>Dikarya</taxon>
        <taxon>Ascomycota</taxon>
        <taxon>Pezizomycotina</taxon>
        <taxon>Geoglossomycetes</taxon>
        <taxon>Geoglossales</taxon>
        <taxon>Geoglossaceae</taxon>
        <taxon>Trichoglossum</taxon>
    </lineage>
</organism>
<dbReference type="Proteomes" id="UP000750711">
    <property type="component" value="Unassembled WGS sequence"/>
</dbReference>
<dbReference type="InterPro" id="IPR000192">
    <property type="entry name" value="Aminotrans_V_dom"/>
</dbReference>
<keyword evidence="4" id="KW-1185">Reference proteome</keyword>
<accession>A0A9P8LCX1</accession>
<proteinExistence type="predicted"/>
<dbReference type="PANTHER" id="PTHR14237">
    <property type="entry name" value="MOLYBDOPTERIN COFACTOR SULFURASE MOSC"/>
    <property type="match status" value="1"/>
</dbReference>
<feature type="domain" description="Aminotransferase class V" evidence="1">
    <location>
        <begin position="213"/>
        <end position="468"/>
    </location>
</feature>
<feature type="domain" description="Aminotransferase class V" evidence="1">
    <location>
        <begin position="27"/>
        <end position="108"/>
    </location>
</feature>
<dbReference type="InterPro" id="IPR015421">
    <property type="entry name" value="PyrdxlP-dep_Trfase_major"/>
</dbReference>
<dbReference type="EMBL" id="JAGHQM010000462">
    <property type="protein sequence ID" value="KAH0560045.1"/>
    <property type="molecule type" value="Genomic_DNA"/>
</dbReference>
<sequence>MGRVGTSYPENIDQIREQEYPNLRDTTYLDHAGTTIYAKSLIDQFARDMAANLFGNPHSRSPSSELSTRRVDRVRLRVLQFFKANPEDFDVIFVANATAGIKMVMDAFIQCDKNTTLPHTQDSPRPFWYGYHRDSHTSLVGIREIASQGSRCFEADQEVEDWISGKLATELDHPGSESQLGLFAYPAQSNMNGRRLPLDWSGRLRESSLPGHGNIYTLLDAAAYVTTAQLDLSNSKTAPDFTVLSLYKIFGFPDLGVLIVRKCSGHILERRRYFGGGTVDMVTCIKDKWHAKKAERLHEKMEDGTLPFHHIVAVDSALDVHERLYGSMDRISRHTCSLAKQLYDGLSSLRHANGKAVCVIYKDPASQFGNSKTQAPTIAFNVQNSRGGWVGKTDFERLADLHGIQLRTGGVCNPGGIASSLNLAGWELRRNFMEGTRCGNDLDVLGGKPTGVVRVSLGAMTNFHDIHHFLQFVSATFVDERHRFSELVTPGLSLEPPALQQVDSLRIAPIVGCAEWEIPAETSWEVRSTGLAWDREWCLVSEMTGAPLTTREHPAMKRLKSSVDIQEGVLKVRAQLEEVGETELTVSLWDIPSPTCEVKANQPSEDDTELPVPTPYTSKTISDFFTAAIGAPCTLARFPADSFPQAAEGSE</sequence>
<dbReference type="GO" id="GO:0043545">
    <property type="term" value="P:molybdopterin cofactor metabolic process"/>
    <property type="evidence" value="ECO:0007669"/>
    <property type="project" value="TreeGrafter"/>
</dbReference>
<dbReference type="AlphaFoldDB" id="A0A9P8LCX1"/>